<dbReference type="Proteomes" id="UP000005244">
    <property type="component" value="Unassembled WGS sequence"/>
</dbReference>
<evidence type="ECO:0000313" key="1">
    <source>
        <dbReference type="EMBL" id="EJU24568.1"/>
    </source>
</evidence>
<accession>J6HQX8</accession>
<organism evidence="1 2">
    <name type="scientific">Peptoanaerobacter stomatis</name>
    <dbReference type="NCBI Taxonomy" id="796937"/>
    <lineage>
        <taxon>Bacteria</taxon>
        <taxon>Bacillati</taxon>
        <taxon>Bacillota</taxon>
        <taxon>Clostridia</taxon>
        <taxon>Peptostreptococcales</taxon>
        <taxon>Filifactoraceae</taxon>
        <taxon>Peptoanaerobacter</taxon>
    </lineage>
</organism>
<gene>
    <name evidence="1" type="ORF">HMPREF1143_1294</name>
</gene>
<comment type="caution">
    <text evidence="1">The sequence shown here is derived from an EMBL/GenBank/DDBJ whole genome shotgun (WGS) entry which is preliminary data.</text>
</comment>
<keyword evidence="2" id="KW-1185">Reference proteome</keyword>
<reference evidence="1 2" key="1">
    <citation type="submission" date="2012-07" db="EMBL/GenBank/DDBJ databases">
        <authorList>
            <person name="Durkin A.S."/>
            <person name="McCorrison J."/>
            <person name="Torralba M."/>
            <person name="Gillis M."/>
            <person name="Methe B."/>
            <person name="Sutton G."/>
            <person name="Nelson K.E."/>
        </authorList>
    </citation>
    <scope>NUCLEOTIDE SEQUENCE [LARGE SCALE GENOMIC DNA]</scope>
    <source>
        <strain evidence="1 2">OBRC8</strain>
    </source>
</reference>
<proteinExistence type="predicted"/>
<evidence type="ECO:0000313" key="2">
    <source>
        <dbReference type="Proteomes" id="UP000005244"/>
    </source>
</evidence>
<dbReference type="EMBL" id="ALNK01000005">
    <property type="protein sequence ID" value="EJU24568.1"/>
    <property type="molecule type" value="Genomic_DNA"/>
</dbReference>
<sequence>MSRLHTISKLKDVPVEELLQTFIQRQVIFEEDRQITKRIQDMPIEFQLENFDA</sequence>
<dbReference type="AlphaFoldDB" id="J6HQX8"/>
<name>J6HQX8_9FIRM</name>
<protein>
    <submittedName>
        <fullName evidence="1">Uncharacterized protein</fullName>
    </submittedName>
</protein>